<dbReference type="Proteomes" id="UP001481677">
    <property type="component" value="Unassembled WGS sequence"/>
</dbReference>
<keyword evidence="7" id="KW-1185">Reference proteome</keyword>
<dbReference type="RefSeq" id="WP_147237665.1">
    <property type="nucleotide sequence ID" value="NZ_JAZHFZ010000037.1"/>
</dbReference>
<comment type="caution">
    <text evidence="5">The sequence shown here is derived from an EMBL/GenBank/DDBJ whole genome shotgun (WGS) entry which is preliminary data.</text>
</comment>
<dbReference type="PANTHER" id="PTHR35936">
    <property type="entry name" value="MEMBRANE-BOUND LYTIC MUREIN TRANSGLYCOSYLASE F"/>
    <property type="match status" value="1"/>
</dbReference>
<reference evidence="4 7" key="3">
    <citation type="submission" date="2024-01" db="EMBL/GenBank/DDBJ databases">
        <title>The diversity of rhizobia nodulating Mimosa spp. in eleven states of Brazil covering several biomes is determined by host plant, location, and edaphic factors.</title>
        <authorList>
            <person name="Rouws L."/>
            <person name="Barauna A."/>
            <person name="Beukes C."/>
            <person name="De Faria S.M."/>
            <person name="Gross E."/>
            <person name="Dos Reis Junior F.B."/>
            <person name="Simon M."/>
            <person name="Maluk M."/>
            <person name="Odee D.W."/>
            <person name="Kenicer G."/>
            <person name="Young J.P.W."/>
            <person name="Reis V.M."/>
            <person name="Zilli J."/>
            <person name="James E.K."/>
        </authorList>
    </citation>
    <scope>NUCLEOTIDE SEQUENCE [LARGE SCALE GENOMIC DNA]</scope>
    <source>
        <strain evidence="4 7">JPY530</strain>
    </source>
</reference>
<dbReference type="SUPFAM" id="SSF53850">
    <property type="entry name" value="Periplasmic binding protein-like II"/>
    <property type="match status" value="1"/>
</dbReference>
<evidence type="ECO:0000313" key="5">
    <source>
        <dbReference type="EMBL" id="TXC80147.1"/>
    </source>
</evidence>
<dbReference type="EMBL" id="VOQS01000005">
    <property type="protein sequence ID" value="TXC80147.1"/>
    <property type="molecule type" value="Genomic_DNA"/>
</dbReference>
<evidence type="ECO:0000256" key="2">
    <source>
        <dbReference type="SAM" id="SignalP"/>
    </source>
</evidence>
<feature type="chain" id="PRO_5022722247" evidence="2">
    <location>
        <begin position="27"/>
        <end position="279"/>
    </location>
</feature>
<dbReference type="PANTHER" id="PTHR35936:SF17">
    <property type="entry name" value="ARGININE-BINDING EXTRACELLULAR PROTEIN ARTP"/>
    <property type="match status" value="1"/>
</dbReference>
<dbReference type="Pfam" id="PF00497">
    <property type="entry name" value="SBP_bac_3"/>
    <property type="match status" value="1"/>
</dbReference>
<name>A0A5C6V4R8_9BURK</name>
<gene>
    <name evidence="5" type="ORF">FRZ40_38240</name>
    <name evidence="4" type="ORF">V4C56_33965</name>
</gene>
<dbReference type="EMBL" id="JAZHGA010000036">
    <property type="protein sequence ID" value="MEM5344621.1"/>
    <property type="molecule type" value="Genomic_DNA"/>
</dbReference>
<dbReference type="AlphaFoldDB" id="A0A5C6V4R8"/>
<dbReference type="CDD" id="cd13530">
    <property type="entry name" value="PBP2_peptides_like"/>
    <property type="match status" value="1"/>
</dbReference>
<proteinExistence type="predicted"/>
<feature type="signal peptide" evidence="2">
    <location>
        <begin position="1"/>
        <end position="26"/>
    </location>
</feature>
<sequence length="279" mass="29219">MKPSLKCLALLGCCVSLVGFGTAAQAAGSCTPAHKFPTIKPGTLSVATWDFPPYSIPVSASEVNGVDGAILRLIAARECLTLSFANVDAAAVIQSVVSGKADIAMGDWYRTADRAKVLGLSAPMYLDQMGVISGQGSDTINGMQGKRVGAVAGYLWTGDLQKVFGTSLTIYPNPVAMAQDLSAGRIDVGTDSYAVAVYDQKKGGYKAMKIDVVKPDKRVPATIQPGQTAFPYTKSNQSLGDALSADIEALHQSGDIARILKEHGLDPNAEKVGTPRLVQ</sequence>
<accession>A0A5C6V4R8</accession>
<evidence type="ECO:0000313" key="6">
    <source>
        <dbReference type="Proteomes" id="UP000321776"/>
    </source>
</evidence>
<dbReference type="Gene3D" id="3.40.190.10">
    <property type="entry name" value="Periplasmic binding protein-like II"/>
    <property type="match status" value="2"/>
</dbReference>
<evidence type="ECO:0000256" key="1">
    <source>
        <dbReference type="ARBA" id="ARBA00022729"/>
    </source>
</evidence>
<dbReference type="SMART" id="SM00062">
    <property type="entry name" value="PBPb"/>
    <property type="match status" value="1"/>
</dbReference>
<protein>
    <submittedName>
        <fullName evidence="4 5">ABC transporter substrate-binding protein</fullName>
    </submittedName>
</protein>
<reference evidence="5 6" key="1">
    <citation type="journal article" date="2018" name="Int. J. Syst. Evol. Microbiol.">
        <title>Paraburkholderia azotifigens sp. nov., a nitrogen-fixing bacterium isolated from paddy soil.</title>
        <authorList>
            <person name="Choi G.M."/>
            <person name="Im W.T."/>
        </authorList>
    </citation>
    <scope>NUCLEOTIDE SEQUENCE [LARGE SCALE GENOMIC DNA]</scope>
    <source>
        <strain evidence="5 6">NF 2-5-3</strain>
    </source>
</reference>
<evidence type="ECO:0000313" key="7">
    <source>
        <dbReference type="Proteomes" id="UP001481677"/>
    </source>
</evidence>
<evidence type="ECO:0000313" key="4">
    <source>
        <dbReference type="EMBL" id="MEM5344621.1"/>
    </source>
</evidence>
<dbReference type="PROSITE" id="PS51257">
    <property type="entry name" value="PROKAR_LIPOPROTEIN"/>
    <property type="match status" value="1"/>
</dbReference>
<keyword evidence="1 2" id="KW-0732">Signal</keyword>
<reference evidence="5" key="2">
    <citation type="submission" date="2019-08" db="EMBL/GenBank/DDBJ databases">
        <authorList>
            <person name="Im W.-T."/>
        </authorList>
    </citation>
    <scope>NUCLEOTIDE SEQUENCE</scope>
    <source>
        <strain evidence="5">NF 2-5-3</strain>
    </source>
</reference>
<evidence type="ECO:0000259" key="3">
    <source>
        <dbReference type="SMART" id="SM00062"/>
    </source>
</evidence>
<feature type="domain" description="Solute-binding protein family 3/N-terminal" evidence="3">
    <location>
        <begin position="43"/>
        <end position="267"/>
    </location>
</feature>
<dbReference type="Proteomes" id="UP000321776">
    <property type="component" value="Unassembled WGS sequence"/>
</dbReference>
<organism evidence="5 6">
    <name type="scientific">Paraburkholderia azotifigens</name>
    <dbReference type="NCBI Taxonomy" id="2057004"/>
    <lineage>
        <taxon>Bacteria</taxon>
        <taxon>Pseudomonadati</taxon>
        <taxon>Pseudomonadota</taxon>
        <taxon>Betaproteobacteria</taxon>
        <taxon>Burkholderiales</taxon>
        <taxon>Burkholderiaceae</taxon>
        <taxon>Paraburkholderia</taxon>
    </lineage>
</organism>
<dbReference type="InterPro" id="IPR001638">
    <property type="entry name" value="Solute-binding_3/MltF_N"/>
</dbReference>